<dbReference type="KEGG" id="hdf:AArcSl_3074"/>
<dbReference type="AlphaFoldDB" id="A0A343TNK9"/>
<organism evidence="1 2">
    <name type="scientific">Halalkaliarchaeum desulfuricum</name>
    <dbReference type="NCBI Taxonomy" id="2055893"/>
    <lineage>
        <taxon>Archaea</taxon>
        <taxon>Methanobacteriati</taxon>
        <taxon>Methanobacteriota</taxon>
        <taxon>Stenosarchaea group</taxon>
        <taxon>Halobacteria</taxon>
        <taxon>Halobacteriales</taxon>
        <taxon>Haloferacaceae</taxon>
        <taxon>Halalkaliarchaeum</taxon>
    </lineage>
</organism>
<name>A0A343TNK9_9EURY</name>
<dbReference type="RefSeq" id="WP_119821214.1">
    <property type="nucleotide sequence ID" value="NZ_CP025066.1"/>
</dbReference>
<accession>A0A343TNK9</accession>
<dbReference type="GeneID" id="37879440"/>
<protein>
    <recommendedName>
        <fullName evidence="3">PD(D/E)XK endonuclease domain-containing protein</fullName>
    </recommendedName>
</protein>
<dbReference type="Pfam" id="PF25941">
    <property type="entry name" value="PDDEXK_16"/>
    <property type="match status" value="1"/>
</dbReference>
<dbReference type="Proteomes" id="UP000263012">
    <property type="component" value="Chromosome"/>
</dbReference>
<proteinExistence type="predicted"/>
<dbReference type="OrthoDB" id="189742at2157"/>
<dbReference type="EMBL" id="CP025066">
    <property type="protein sequence ID" value="AUX10681.1"/>
    <property type="molecule type" value="Genomic_DNA"/>
</dbReference>
<keyword evidence="2" id="KW-1185">Reference proteome</keyword>
<gene>
    <name evidence="1" type="ORF">AArcSl_3074</name>
</gene>
<evidence type="ECO:0000313" key="2">
    <source>
        <dbReference type="Proteomes" id="UP000263012"/>
    </source>
</evidence>
<evidence type="ECO:0000313" key="1">
    <source>
        <dbReference type="EMBL" id="AUX10681.1"/>
    </source>
</evidence>
<dbReference type="InterPro" id="IPR058715">
    <property type="entry name" value="PDDEXK_nuclease-rel"/>
</dbReference>
<reference evidence="2" key="1">
    <citation type="submission" date="2017-11" db="EMBL/GenBank/DDBJ databases">
        <title>Phenotypic and genomic properties of facultatively anaerobic sulfur-reducing natronoarchaea from hypersaline soda lakes.</title>
        <authorList>
            <person name="Sorokin D.Y."/>
            <person name="Kublanov I.V."/>
            <person name="Roman P."/>
            <person name="Sinninghe Damste J.S."/>
            <person name="Golyshin P.N."/>
            <person name="Rojo D."/>
            <person name="Ciordia S."/>
            <person name="Mena M.D.C."/>
            <person name="Ferrer M."/>
            <person name="Messina E."/>
            <person name="Smedile F."/>
            <person name="La Spada G."/>
            <person name="La Cono V."/>
            <person name="Yakimov M.M."/>
        </authorList>
    </citation>
    <scope>NUCLEOTIDE SEQUENCE [LARGE SCALE GENOMIC DNA]</scope>
    <source>
        <strain evidence="2">AArc-Sl</strain>
    </source>
</reference>
<sequence length="128" mass="14973">MSRSHRANHYGTICEKRAMDRYDLEPARASWKDAEFEHGRPVEIKSTMYRHSDGQPGTFKLYEKYHRRLRREDGHYVFVVYKATEKGVNILEMKLTHSSQVPRLSWHGGGDHRGTRQAKIQLGAIFKS</sequence>
<evidence type="ECO:0008006" key="3">
    <source>
        <dbReference type="Google" id="ProtNLM"/>
    </source>
</evidence>